<protein>
    <submittedName>
        <fullName evidence="3">NAD(P)-binding protein</fullName>
    </submittedName>
</protein>
<reference evidence="3 4" key="1">
    <citation type="journal article" date="2016" name="Mol. Biol. Evol.">
        <title>Comparative Genomics of Early-Diverging Mushroom-Forming Fungi Provides Insights into the Origins of Lignocellulose Decay Capabilities.</title>
        <authorList>
            <person name="Nagy L.G."/>
            <person name="Riley R."/>
            <person name="Tritt A."/>
            <person name="Adam C."/>
            <person name="Daum C."/>
            <person name="Floudas D."/>
            <person name="Sun H."/>
            <person name="Yadav J.S."/>
            <person name="Pangilinan J."/>
            <person name="Larsson K.H."/>
            <person name="Matsuura K."/>
            <person name="Barry K."/>
            <person name="Labutti K."/>
            <person name="Kuo R."/>
            <person name="Ohm R.A."/>
            <person name="Bhattacharya S.S."/>
            <person name="Shirouzu T."/>
            <person name="Yoshinaga Y."/>
            <person name="Martin F.M."/>
            <person name="Grigoriev I.V."/>
            <person name="Hibbett D.S."/>
        </authorList>
    </citation>
    <scope>NUCLEOTIDE SEQUENCE [LARGE SCALE GENOMIC DNA]</scope>
    <source>
        <strain evidence="3 4">HHB12029</strain>
    </source>
</reference>
<keyword evidence="4" id="KW-1185">Reference proteome</keyword>
<dbReference type="AlphaFoldDB" id="A0A165CVK1"/>
<dbReference type="SUPFAM" id="SSF50129">
    <property type="entry name" value="GroES-like"/>
    <property type="match status" value="1"/>
</dbReference>
<dbReference type="PANTHER" id="PTHR43205">
    <property type="entry name" value="PROSTAGLANDIN REDUCTASE"/>
    <property type="match status" value="1"/>
</dbReference>
<dbReference type="OrthoDB" id="809632at2759"/>
<feature type="domain" description="Enoyl reductase (ER)" evidence="2">
    <location>
        <begin position="26"/>
        <end position="343"/>
    </location>
</feature>
<dbReference type="PANTHER" id="PTHR43205:SF42">
    <property type="entry name" value="ALCOHOL DEHYDROGENASE, ZINC-CONTAINING (AFU_ORTHOLOGUE AFUA_7G04530)"/>
    <property type="match status" value="1"/>
</dbReference>
<dbReference type="Proteomes" id="UP000077266">
    <property type="component" value="Unassembled WGS sequence"/>
</dbReference>
<proteinExistence type="predicted"/>
<dbReference type="SUPFAM" id="SSF51735">
    <property type="entry name" value="NAD(P)-binding Rossmann-fold domains"/>
    <property type="match status" value="1"/>
</dbReference>
<dbReference type="Pfam" id="PF00107">
    <property type="entry name" value="ADH_zinc_N"/>
    <property type="match status" value="1"/>
</dbReference>
<dbReference type="FunFam" id="3.40.50.720:FF:000121">
    <property type="entry name" value="Prostaglandin reductase 2"/>
    <property type="match status" value="1"/>
</dbReference>
<dbReference type="InterPro" id="IPR036291">
    <property type="entry name" value="NAD(P)-bd_dom_sf"/>
</dbReference>
<evidence type="ECO:0000313" key="4">
    <source>
        <dbReference type="Proteomes" id="UP000077266"/>
    </source>
</evidence>
<accession>A0A165CVK1</accession>
<keyword evidence="1" id="KW-0560">Oxidoreductase</keyword>
<dbReference type="InterPro" id="IPR041694">
    <property type="entry name" value="ADH_N_2"/>
</dbReference>
<dbReference type="CDD" id="cd05288">
    <property type="entry name" value="PGDH"/>
    <property type="match status" value="1"/>
</dbReference>
<dbReference type="InParanoid" id="A0A165CVK1"/>
<dbReference type="InterPro" id="IPR045010">
    <property type="entry name" value="MDR_fam"/>
</dbReference>
<organism evidence="3 4">
    <name type="scientific">Exidia glandulosa HHB12029</name>
    <dbReference type="NCBI Taxonomy" id="1314781"/>
    <lineage>
        <taxon>Eukaryota</taxon>
        <taxon>Fungi</taxon>
        <taxon>Dikarya</taxon>
        <taxon>Basidiomycota</taxon>
        <taxon>Agaricomycotina</taxon>
        <taxon>Agaricomycetes</taxon>
        <taxon>Auriculariales</taxon>
        <taxon>Exidiaceae</taxon>
        <taxon>Exidia</taxon>
    </lineage>
</organism>
<evidence type="ECO:0000256" key="1">
    <source>
        <dbReference type="ARBA" id="ARBA00023002"/>
    </source>
</evidence>
<dbReference type="Pfam" id="PF16884">
    <property type="entry name" value="ADH_N_2"/>
    <property type="match status" value="1"/>
</dbReference>
<dbReference type="STRING" id="1314781.A0A165CVK1"/>
<dbReference type="SMART" id="SM00829">
    <property type="entry name" value="PKS_ER"/>
    <property type="match status" value="1"/>
</dbReference>
<dbReference type="GO" id="GO:0016628">
    <property type="term" value="F:oxidoreductase activity, acting on the CH-CH group of donors, NAD or NADP as acceptor"/>
    <property type="evidence" value="ECO:0007669"/>
    <property type="project" value="InterPro"/>
</dbReference>
<evidence type="ECO:0000259" key="2">
    <source>
        <dbReference type="SMART" id="SM00829"/>
    </source>
</evidence>
<sequence>MRRDLILMSLPPTYTRVVFAERPVGDIVPHKTFRIEPEHKLADLEPGEKQVLVAVDYLSLDPAMLLWLNENPYREPVRIGDTMDAEGLGTIVKTGKDSKWKVGQTVKGGFGWTEYAQMDDGAVALHEVPQGGQLLDFLGPLGNIGMTAYFGLFEIGKPKPGETLVVSGAAGAVGSLVCQLGVLKGLKVYAIAGSDEKVQWLEKELGVTKAFNYKNKDVYDQLKEHMGTFDVFFDNVGGEMLEFMLTRMNLHARIVICGGMSDYNNPTPSGIKGHLNLISARALMQGFLFFDYASKFGPAVAEMQQWLSEGKLKRKYYIVDGVKSAPEALPMLFSGGNTGKLIVRVSNIREGVETKE</sequence>
<evidence type="ECO:0000313" key="3">
    <source>
        <dbReference type="EMBL" id="KZV83218.1"/>
    </source>
</evidence>
<dbReference type="InterPro" id="IPR011032">
    <property type="entry name" value="GroES-like_sf"/>
</dbReference>
<dbReference type="EMBL" id="KV426283">
    <property type="protein sequence ID" value="KZV83218.1"/>
    <property type="molecule type" value="Genomic_DNA"/>
</dbReference>
<gene>
    <name evidence="3" type="ORF">EXIGLDRAFT_777790</name>
</gene>
<name>A0A165CVK1_EXIGL</name>
<dbReference type="Gene3D" id="3.40.50.720">
    <property type="entry name" value="NAD(P)-binding Rossmann-like Domain"/>
    <property type="match status" value="1"/>
</dbReference>
<dbReference type="InterPro" id="IPR013149">
    <property type="entry name" value="ADH-like_C"/>
</dbReference>
<dbReference type="Gene3D" id="3.90.180.10">
    <property type="entry name" value="Medium-chain alcohol dehydrogenases, catalytic domain"/>
    <property type="match status" value="1"/>
</dbReference>
<dbReference type="InterPro" id="IPR020843">
    <property type="entry name" value="ER"/>
</dbReference>